<dbReference type="EMBL" id="JAJTJA010000002">
    <property type="protein sequence ID" value="KAH8703348.1"/>
    <property type="molecule type" value="Genomic_DNA"/>
</dbReference>
<gene>
    <name evidence="2" type="ORF">BGW36DRAFT_369203</name>
</gene>
<name>A0AAD4L357_9EURO</name>
<dbReference type="InterPro" id="IPR008030">
    <property type="entry name" value="NmrA-like"/>
</dbReference>
<dbReference type="AlphaFoldDB" id="A0AAD4L357"/>
<organism evidence="2 3">
    <name type="scientific">Talaromyces proteolyticus</name>
    <dbReference type="NCBI Taxonomy" id="1131652"/>
    <lineage>
        <taxon>Eukaryota</taxon>
        <taxon>Fungi</taxon>
        <taxon>Dikarya</taxon>
        <taxon>Ascomycota</taxon>
        <taxon>Pezizomycotina</taxon>
        <taxon>Eurotiomycetes</taxon>
        <taxon>Eurotiomycetidae</taxon>
        <taxon>Eurotiales</taxon>
        <taxon>Trichocomaceae</taxon>
        <taxon>Talaromyces</taxon>
        <taxon>Talaromyces sect. Bacilispori</taxon>
    </lineage>
</organism>
<protein>
    <submittedName>
        <fullName evidence="2">NmrA-like family protein</fullName>
    </submittedName>
</protein>
<keyword evidence="3" id="KW-1185">Reference proteome</keyword>
<dbReference type="PANTHER" id="PTHR47129:SF1">
    <property type="entry name" value="NMRA-LIKE DOMAIN-CONTAINING PROTEIN"/>
    <property type="match status" value="1"/>
</dbReference>
<comment type="caution">
    <text evidence="2">The sequence shown here is derived from an EMBL/GenBank/DDBJ whole genome shotgun (WGS) entry which is preliminary data.</text>
</comment>
<dbReference type="InterPro" id="IPR052718">
    <property type="entry name" value="NmrA-type_oxidoreductase"/>
</dbReference>
<dbReference type="PANTHER" id="PTHR47129">
    <property type="entry name" value="QUINONE OXIDOREDUCTASE 2"/>
    <property type="match status" value="1"/>
</dbReference>
<proteinExistence type="predicted"/>
<dbReference type="InterPro" id="IPR036291">
    <property type="entry name" value="NAD(P)-bd_dom_sf"/>
</dbReference>
<dbReference type="Gene3D" id="3.90.25.10">
    <property type="entry name" value="UDP-galactose 4-epimerase, domain 1"/>
    <property type="match status" value="1"/>
</dbReference>
<dbReference type="Gene3D" id="3.40.50.720">
    <property type="entry name" value="NAD(P)-binding Rossmann-like Domain"/>
    <property type="match status" value="1"/>
</dbReference>
<reference evidence="2" key="1">
    <citation type="submission" date="2021-12" db="EMBL/GenBank/DDBJ databases">
        <title>Convergent genome expansion in fungi linked to evolution of root-endophyte symbiosis.</title>
        <authorList>
            <consortium name="DOE Joint Genome Institute"/>
            <person name="Ke Y.-H."/>
            <person name="Bonito G."/>
            <person name="Liao H.-L."/>
            <person name="Looney B."/>
            <person name="Rojas-Flechas A."/>
            <person name="Nash J."/>
            <person name="Hameed K."/>
            <person name="Schadt C."/>
            <person name="Martin F."/>
            <person name="Crous P.W."/>
            <person name="Miettinen O."/>
            <person name="Magnuson J.K."/>
            <person name="Labbe J."/>
            <person name="Jacobson D."/>
            <person name="Doktycz M.J."/>
            <person name="Veneault-Fourrey C."/>
            <person name="Kuo A."/>
            <person name="Mondo S."/>
            <person name="Calhoun S."/>
            <person name="Riley R."/>
            <person name="Ohm R."/>
            <person name="LaButti K."/>
            <person name="Andreopoulos B."/>
            <person name="Pangilinan J."/>
            <person name="Nolan M."/>
            <person name="Tritt A."/>
            <person name="Clum A."/>
            <person name="Lipzen A."/>
            <person name="Daum C."/>
            <person name="Barry K."/>
            <person name="Grigoriev I.V."/>
            <person name="Vilgalys R."/>
        </authorList>
    </citation>
    <scope>NUCLEOTIDE SEQUENCE</scope>
    <source>
        <strain evidence="2">PMI_201</strain>
    </source>
</reference>
<evidence type="ECO:0000313" key="3">
    <source>
        <dbReference type="Proteomes" id="UP001201262"/>
    </source>
</evidence>
<dbReference type="Proteomes" id="UP001201262">
    <property type="component" value="Unassembled WGS sequence"/>
</dbReference>
<dbReference type="SUPFAM" id="SSF51735">
    <property type="entry name" value="NAD(P)-binding Rossmann-fold domains"/>
    <property type="match status" value="1"/>
</dbReference>
<dbReference type="RefSeq" id="XP_046076366.1">
    <property type="nucleotide sequence ID" value="XM_046215100.1"/>
</dbReference>
<accession>A0AAD4L357</accession>
<dbReference type="GeneID" id="70245387"/>
<dbReference type="Pfam" id="PF05368">
    <property type="entry name" value="NmrA"/>
    <property type="match status" value="1"/>
</dbReference>
<feature type="domain" description="NmrA-like" evidence="1">
    <location>
        <begin position="5"/>
        <end position="236"/>
    </location>
</feature>
<sequence>MTLKYLVTGATGGLGRQVLEYFTTHLPSSEYAAASSSEANRSKFEDKGIAFRLVNYDDPASLTAAFADVENLFFVSSNVWDTERRTKQHKNVVEAAKKVGVKHTWYTSLAFGGLRSDSKIDVQQAHLETEKLLKESGITYTSIREGIYTQAFPLFLQWYPTTETIYIAEDGQITYTSREELGEANAKLLIKGGHENEIVLLTASGALRATDIVDIINETTGRNVKIQVLSPEEYVRYHTENDIGQKPESFWRKRISWFDGIAKGEAILSNPLMKEVLGREPKPGRQLIREILQDNPNFTWHQNYVDRKQYWATLSEKEKKEQE</sequence>
<evidence type="ECO:0000259" key="1">
    <source>
        <dbReference type="Pfam" id="PF05368"/>
    </source>
</evidence>
<evidence type="ECO:0000313" key="2">
    <source>
        <dbReference type="EMBL" id="KAH8703348.1"/>
    </source>
</evidence>
<dbReference type="CDD" id="cd05269">
    <property type="entry name" value="TMR_SDR_a"/>
    <property type="match status" value="1"/>
</dbReference>